<keyword evidence="6" id="KW-1185">Reference proteome</keyword>
<dbReference type="GO" id="GO:0006950">
    <property type="term" value="P:response to stress"/>
    <property type="evidence" value="ECO:0007669"/>
    <property type="project" value="TreeGrafter"/>
</dbReference>
<evidence type="ECO:0000256" key="2">
    <source>
        <dbReference type="ARBA" id="ARBA00023125"/>
    </source>
</evidence>
<evidence type="ECO:0000256" key="3">
    <source>
        <dbReference type="ARBA" id="ARBA00023163"/>
    </source>
</evidence>
<dbReference type="PANTHER" id="PTHR33164:SF99">
    <property type="entry name" value="MARR FAMILY REGULATORY PROTEIN"/>
    <property type="match status" value="1"/>
</dbReference>
<feature type="domain" description="HTH marR-type" evidence="4">
    <location>
        <begin position="16"/>
        <end position="147"/>
    </location>
</feature>
<dbReference type="PROSITE" id="PS01117">
    <property type="entry name" value="HTH_MARR_1"/>
    <property type="match status" value="1"/>
</dbReference>
<evidence type="ECO:0000313" key="5">
    <source>
        <dbReference type="EMBL" id="SNS61138.1"/>
    </source>
</evidence>
<dbReference type="PROSITE" id="PS50995">
    <property type="entry name" value="HTH_MARR_2"/>
    <property type="match status" value="1"/>
</dbReference>
<protein>
    <submittedName>
        <fullName evidence="5">Transcriptional regulator, MarR family</fullName>
    </submittedName>
</protein>
<dbReference type="SUPFAM" id="SSF46785">
    <property type="entry name" value="Winged helix' DNA-binding domain"/>
    <property type="match status" value="1"/>
</dbReference>
<reference evidence="6" key="1">
    <citation type="submission" date="2017-06" db="EMBL/GenBank/DDBJ databases">
        <authorList>
            <person name="Varghese N."/>
            <person name="Submissions S."/>
        </authorList>
    </citation>
    <scope>NUCLEOTIDE SEQUENCE [LARGE SCALE GENOMIC DNA]</scope>
    <source>
        <strain evidence="6">DSM 46839</strain>
    </source>
</reference>
<dbReference type="InterPro" id="IPR023187">
    <property type="entry name" value="Tscrpt_reg_MarR-type_CS"/>
</dbReference>
<evidence type="ECO:0000313" key="6">
    <source>
        <dbReference type="Proteomes" id="UP000198373"/>
    </source>
</evidence>
<dbReference type="InterPro" id="IPR036390">
    <property type="entry name" value="WH_DNA-bd_sf"/>
</dbReference>
<evidence type="ECO:0000256" key="1">
    <source>
        <dbReference type="ARBA" id="ARBA00023015"/>
    </source>
</evidence>
<dbReference type="InterPro" id="IPR039422">
    <property type="entry name" value="MarR/SlyA-like"/>
</dbReference>
<keyword evidence="2" id="KW-0238">DNA-binding</keyword>
<dbReference type="Gene3D" id="1.10.10.10">
    <property type="entry name" value="Winged helix-like DNA-binding domain superfamily/Winged helix DNA-binding domain"/>
    <property type="match status" value="1"/>
</dbReference>
<name>A0A239FXB9_9ACTN</name>
<dbReference type="AlphaFoldDB" id="A0A239FXB9"/>
<accession>A0A239FXB9</accession>
<dbReference type="Proteomes" id="UP000198373">
    <property type="component" value="Unassembled WGS sequence"/>
</dbReference>
<dbReference type="InterPro" id="IPR036388">
    <property type="entry name" value="WH-like_DNA-bd_sf"/>
</dbReference>
<dbReference type="PANTHER" id="PTHR33164">
    <property type="entry name" value="TRANSCRIPTIONAL REGULATOR, MARR FAMILY"/>
    <property type="match status" value="1"/>
</dbReference>
<organism evidence="5 6">
    <name type="scientific">Geodermatophilus pulveris</name>
    <dbReference type="NCBI Taxonomy" id="1564159"/>
    <lineage>
        <taxon>Bacteria</taxon>
        <taxon>Bacillati</taxon>
        <taxon>Actinomycetota</taxon>
        <taxon>Actinomycetes</taxon>
        <taxon>Geodermatophilales</taxon>
        <taxon>Geodermatophilaceae</taxon>
        <taxon>Geodermatophilus</taxon>
    </lineage>
</organism>
<dbReference type="Pfam" id="PF12802">
    <property type="entry name" value="MarR_2"/>
    <property type="match status" value="1"/>
</dbReference>
<dbReference type="EMBL" id="FZOO01000005">
    <property type="protein sequence ID" value="SNS61138.1"/>
    <property type="molecule type" value="Genomic_DNA"/>
</dbReference>
<proteinExistence type="predicted"/>
<dbReference type="InterPro" id="IPR000835">
    <property type="entry name" value="HTH_MarR-typ"/>
</dbReference>
<gene>
    <name evidence="5" type="ORF">SAMN06893096_105282</name>
</gene>
<keyword evidence="3" id="KW-0804">Transcription</keyword>
<dbReference type="RefSeq" id="WP_218822350.1">
    <property type="nucleotide sequence ID" value="NZ_FZOO01000005.1"/>
</dbReference>
<evidence type="ECO:0000259" key="4">
    <source>
        <dbReference type="PROSITE" id="PS50995"/>
    </source>
</evidence>
<dbReference type="GO" id="GO:0003677">
    <property type="term" value="F:DNA binding"/>
    <property type="evidence" value="ECO:0007669"/>
    <property type="project" value="UniProtKB-KW"/>
</dbReference>
<dbReference type="PRINTS" id="PR00598">
    <property type="entry name" value="HTHMARR"/>
</dbReference>
<dbReference type="SMART" id="SM00347">
    <property type="entry name" value="HTH_MARR"/>
    <property type="match status" value="1"/>
</dbReference>
<sequence>MSSADRSPVRATAAQRSELGEAVLRFFETFARTMHAAAEAGGLTVPQARLIDVLQPGQPLPMSEVARLLGCDTSNATGLVDRLEQRGLLERRAAPTDRRVRAVVLTPEGESARADLVRRTRTDNPLFAGLDGETARALSRHLRALAQPADVPAEQPVR</sequence>
<keyword evidence="1" id="KW-0805">Transcription regulation</keyword>
<dbReference type="GO" id="GO:0003700">
    <property type="term" value="F:DNA-binding transcription factor activity"/>
    <property type="evidence" value="ECO:0007669"/>
    <property type="project" value="InterPro"/>
</dbReference>